<protein>
    <recommendedName>
        <fullName evidence="1">Putative restriction endonuclease domain-containing protein</fullName>
    </recommendedName>
</protein>
<feature type="domain" description="Putative restriction endonuclease" evidence="1">
    <location>
        <begin position="14"/>
        <end position="169"/>
    </location>
</feature>
<accession>A0ABM8EAH9</accession>
<gene>
    <name evidence="2" type="ORF">SS37A_25180</name>
</gene>
<dbReference type="RefSeq" id="WP_281928292.1">
    <property type="nucleotide sequence ID" value="NZ_AP027142.1"/>
</dbReference>
<name>A0ABM8EAH9_9HYPH</name>
<dbReference type="InterPro" id="IPR011335">
    <property type="entry name" value="Restrct_endonuc-II-like"/>
</dbReference>
<dbReference type="Pfam" id="PF05685">
    <property type="entry name" value="Uma2"/>
    <property type="match status" value="1"/>
</dbReference>
<evidence type="ECO:0000313" key="2">
    <source>
        <dbReference type="EMBL" id="BDV34989.1"/>
    </source>
</evidence>
<organism evidence="2 3">
    <name type="scientific">Methylocystis iwaonis</name>
    <dbReference type="NCBI Taxonomy" id="2885079"/>
    <lineage>
        <taxon>Bacteria</taxon>
        <taxon>Pseudomonadati</taxon>
        <taxon>Pseudomonadota</taxon>
        <taxon>Alphaproteobacteria</taxon>
        <taxon>Hyphomicrobiales</taxon>
        <taxon>Methylocystaceae</taxon>
        <taxon>Methylocystis</taxon>
    </lineage>
</organism>
<dbReference type="InterPro" id="IPR008538">
    <property type="entry name" value="Uma2"/>
</dbReference>
<keyword evidence="3" id="KW-1185">Reference proteome</keyword>
<sequence length="188" mass="20866">MGVPFLDPRPMNAEEFFAFTAARPDDEKWELIEGEPVLNASASRLHQKILLNLSLLLGALARDGNGAWEVLPGLGVRLSEISVPVPDLLIRPNDDLKGVECSDMMVAFEVLSPSTANKDLRWKRKAYATLPTLSQYVVVAQDAVEVVSYDRKIGFAERRFETANAELDLPIIGARLSLRDIYRDTGLL</sequence>
<evidence type="ECO:0000259" key="1">
    <source>
        <dbReference type="Pfam" id="PF05685"/>
    </source>
</evidence>
<dbReference type="PANTHER" id="PTHR36558:SF1">
    <property type="entry name" value="RESTRICTION ENDONUCLEASE DOMAIN-CONTAINING PROTEIN-RELATED"/>
    <property type="match status" value="1"/>
</dbReference>
<dbReference type="Proteomes" id="UP001317629">
    <property type="component" value="Chromosome"/>
</dbReference>
<proteinExistence type="predicted"/>
<dbReference type="EMBL" id="AP027142">
    <property type="protein sequence ID" value="BDV34989.1"/>
    <property type="molecule type" value="Genomic_DNA"/>
</dbReference>
<dbReference type="InterPro" id="IPR012296">
    <property type="entry name" value="Nuclease_put_TT1808"/>
</dbReference>
<dbReference type="Gene3D" id="3.90.1570.10">
    <property type="entry name" value="tt1808, chain A"/>
    <property type="match status" value="1"/>
</dbReference>
<evidence type="ECO:0000313" key="3">
    <source>
        <dbReference type="Proteomes" id="UP001317629"/>
    </source>
</evidence>
<dbReference type="PANTHER" id="PTHR36558">
    <property type="entry name" value="GLR1098 PROTEIN"/>
    <property type="match status" value="1"/>
</dbReference>
<dbReference type="SUPFAM" id="SSF52980">
    <property type="entry name" value="Restriction endonuclease-like"/>
    <property type="match status" value="1"/>
</dbReference>
<reference evidence="2 3" key="1">
    <citation type="journal article" date="2023" name="Int. J. Syst. Evol. Microbiol.">
        <title>Methylocystis iwaonis sp. nov., a type II methane-oxidizing bacterium from surface soil of a rice paddy field in Japan, and emended description of the genus Methylocystis (ex Whittenbury et al. 1970) Bowman et al. 1993.</title>
        <authorList>
            <person name="Kaise H."/>
            <person name="Sawadogo J.B."/>
            <person name="Alam M.S."/>
            <person name="Ueno C."/>
            <person name="Dianou D."/>
            <person name="Shinjo R."/>
            <person name="Asakawa S."/>
        </authorList>
    </citation>
    <scope>NUCLEOTIDE SEQUENCE [LARGE SCALE GENOMIC DNA]</scope>
    <source>
        <strain evidence="2 3">SS37A-Re</strain>
    </source>
</reference>
<dbReference type="CDD" id="cd06260">
    <property type="entry name" value="DUF820-like"/>
    <property type="match status" value="1"/>
</dbReference>